<proteinExistence type="predicted"/>
<name>A0A225D549_9BACT</name>
<comment type="caution">
    <text evidence="1">The sequence shown here is derived from an EMBL/GenBank/DDBJ whole genome shotgun (WGS) entry which is preliminary data.</text>
</comment>
<sequence length="92" mass="10204">MSNVILTLPPDTEKKLRAKAGSAGLPLEIYLVRLAELDAANEPLPPKATFEEVVAPVRAAFQDSEMTDDDITDLVQEAREEVWQEKQSRKPA</sequence>
<gene>
    <name evidence="1" type="ORF">FRUB_09175</name>
</gene>
<keyword evidence="2" id="KW-1185">Reference proteome</keyword>
<dbReference type="AlphaFoldDB" id="A0A225D549"/>
<reference evidence="2" key="1">
    <citation type="submission" date="2017-06" db="EMBL/GenBank/DDBJ databases">
        <title>Genome analysis of Fimbriiglobus ruber SP5, the first member of the order Planctomycetales with confirmed chitinolytic capability.</title>
        <authorList>
            <person name="Ravin N.V."/>
            <person name="Rakitin A.L."/>
            <person name="Ivanova A.A."/>
            <person name="Beletsky A.V."/>
            <person name="Kulichevskaya I.S."/>
            <person name="Mardanov A.V."/>
            <person name="Dedysh S.N."/>
        </authorList>
    </citation>
    <scope>NUCLEOTIDE SEQUENCE [LARGE SCALE GENOMIC DNA]</scope>
    <source>
        <strain evidence="2">SP5</strain>
    </source>
</reference>
<accession>A0A225D549</accession>
<dbReference type="EMBL" id="NIDE01000017">
    <property type="protein sequence ID" value="OWK36612.1"/>
    <property type="molecule type" value="Genomic_DNA"/>
</dbReference>
<organism evidence="1 2">
    <name type="scientific">Fimbriiglobus ruber</name>
    <dbReference type="NCBI Taxonomy" id="1908690"/>
    <lineage>
        <taxon>Bacteria</taxon>
        <taxon>Pseudomonadati</taxon>
        <taxon>Planctomycetota</taxon>
        <taxon>Planctomycetia</taxon>
        <taxon>Gemmatales</taxon>
        <taxon>Gemmataceae</taxon>
        <taxon>Fimbriiglobus</taxon>
    </lineage>
</organism>
<dbReference type="OrthoDB" id="291694at2"/>
<evidence type="ECO:0000313" key="1">
    <source>
        <dbReference type="EMBL" id="OWK36612.1"/>
    </source>
</evidence>
<dbReference type="Proteomes" id="UP000214646">
    <property type="component" value="Unassembled WGS sequence"/>
</dbReference>
<dbReference type="RefSeq" id="WP_088259594.1">
    <property type="nucleotide sequence ID" value="NZ_NIDE01000017.1"/>
</dbReference>
<evidence type="ECO:0000313" key="2">
    <source>
        <dbReference type="Proteomes" id="UP000214646"/>
    </source>
</evidence>
<protein>
    <submittedName>
        <fullName evidence="1">Uncharacterized protein</fullName>
    </submittedName>
</protein>